<dbReference type="InterPro" id="IPR051446">
    <property type="entry name" value="HTH_trans_reg/aminotransferase"/>
</dbReference>
<keyword evidence="5" id="KW-0804">Transcription</keyword>
<feature type="domain" description="HTH gntR-type" evidence="6">
    <location>
        <begin position="27"/>
        <end position="95"/>
    </location>
</feature>
<dbReference type="Gene3D" id="3.90.1150.10">
    <property type="entry name" value="Aspartate Aminotransferase, domain 1"/>
    <property type="match status" value="1"/>
</dbReference>
<keyword evidence="2" id="KW-0663">Pyridoxal phosphate</keyword>
<evidence type="ECO:0000259" key="6">
    <source>
        <dbReference type="PROSITE" id="PS50949"/>
    </source>
</evidence>
<dbReference type="Gene3D" id="1.10.10.10">
    <property type="entry name" value="Winged helix-like DNA-binding domain superfamily/Winged helix DNA-binding domain"/>
    <property type="match status" value="1"/>
</dbReference>
<evidence type="ECO:0000256" key="2">
    <source>
        <dbReference type="ARBA" id="ARBA00022898"/>
    </source>
</evidence>
<protein>
    <submittedName>
        <fullName evidence="7">GntR family transcriptional regulator</fullName>
    </submittedName>
</protein>
<evidence type="ECO:0000256" key="3">
    <source>
        <dbReference type="ARBA" id="ARBA00023015"/>
    </source>
</evidence>
<dbReference type="InterPro" id="IPR015422">
    <property type="entry name" value="PyrdxlP-dep_Trfase_small"/>
</dbReference>
<evidence type="ECO:0000256" key="5">
    <source>
        <dbReference type="ARBA" id="ARBA00023163"/>
    </source>
</evidence>
<dbReference type="InterPro" id="IPR036390">
    <property type="entry name" value="WH_DNA-bd_sf"/>
</dbReference>
<proteinExistence type="inferred from homology"/>
<dbReference type="InterPro" id="IPR004839">
    <property type="entry name" value="Aminotransferase_I/II_large"/>
</dbReference>
<organism evidence="7 8">
    <name type="scientific">Deinococcus seoulensis</name>
    <dbReference type="NCBI Taxonomy" id="1837379"/>
    <lineage>
        <taxon>Bacteria</taxon>
        <taxon>Thermotogati</taxon>
        <taxon>Deinococcota</taxon>
        <taxon>Deinococci</taxon>
        <taxon>Deinococcales</taxon>
        <taxon>Deinococcaceae</taxon>
        <taxon>Deinococcus</taxon>
    </lineage>
</organism>
<keyword evidence="3" id="KW-0805">Transcription regulation</keyword>
<dbReference type="Pfam" id="PF00392">
    <property type="entry name" value="GntR"/>
    <property type="match status" value="1"/>
</dbReference>
<dbReference type="InterPro" id="IPR000524">
    <property type="entry name" value="Tscrpt_reg_HTH_GntR"/>
</dbReference>
<sequence>MPPHPTLPDAPRWAALLTGWRRNPTAPTLQGRLISTLQTLISTGQLSPGERLPAERPLAALLGLSRNTVAQALDDLAASGWVTRRVGSGTHVSGNAPRTAPLLTLRTPVGAAHPSEIDLTIAVPLLTEPHRHRLREATLNAFQESLYHPLGLPDLRACIAELYATQGLPTTPEQIIITSGAQQAISLTATTLLRRGDHALLESPTYFGAIDVFRAASATLTGVPVTPHGVNPDTFMTLARTHHPRLAFLTPTHQNPTGTTLPTHARARLAAFIHDTHLPTIEDDTLTDLGFTDQPPPPRLSTHAPDAPIINVGSLSKLYWAGLRIGWMRLPPTLTAPLTQAKTLTDFGSSQPAQHLALHLLSDLPTLISERRAAITPARDHLAHLLRTHLPDWTFTTPPGGQFLWIQLPTPTASAYTHHAARHGLRLYPGASMGVEPLPDQYLRVPFTLHPDHIPEAVRRLARAWVEFTSRGSERLA</sequence>
<dbReference type="SMART" id="SM00345">
    <property type="entry name" value="HTH_GNTR"/>
    <property type="match status" value="1"/>
</dbReference>
<comment type="caution">
    <text evidence="7">The sequence shown here is derived from an EMBL/GenBank/DDBJ whole genome shotgun (WGS) entry which is preliminary data.</text>
</comment>
<dbReference type="InterPro" id="IPR036388">
    <property type="entry name" value="WH-like_DNA-bd_sf"/>
</dbReference>
<dbReference type="PRINTS" id="PR00035">
    <property type="entry name" value="HTHGNTR"/>
</dbReference>
<dbReference type="SUPFAM" id="SSF53383">
    <property type="entry name" value="PLP-dependent transferases"/>
    <property type="match status" value="1"/>
</dbReference>
<evidence type="ECO:0000313" key="7">
    <source>
        <dbReference type="EMBL" id="GGR57077.1"/>
    </source>
</evidence>
<accession>A0ABQ2RS60</accession>
<keyword evidence="4" id="KW-0238">DNA-binding</keyword>
<reference evidence="8" key="1">
    <citation type="journal article" date="2019" name="Int. J. Syst. Evol. Microbiol.">
        <title>The Global Catalogue of Microorganisms (GCM) 10K type strain sequencing project: providing services to taxonomists for standard genome sequencing and annotation.</title>
        <authorList>
            <consortium name="The Broad Institute Genomics Platform"/>
            <consortium name="The Broad Institute Genome Sequencing Center for Infectious Disease"/>
            <person name="Wu L."/>
            <person name="Ma J."/>
        </authorList>
    </citation>
    <scope>NUCLEOTIDE SEQUENCE [LARGE SCALE GENOMIC DNA]</scope>
    <source>
        <strain evidence="8">JCM 31404</strain>
    </source>
</reference>
<dbReference type="EMBL" id="BMQM01000010">
    <property type="protein sequence ID" value="GGR57077.1"/>
    <property type="molecule type" value="Genomic_DNA"/>
</dbReference>
<dbReference type="InterPro" id="IPR015424">
    <property type="entry name" value="PyrdxlP-dep_Trfase"/>
</dbReference>
<evidence type="ECO:0000313" key="8">
    <source>
        <dbReference type="Proteomes" id="UP000634308"/>
    </source>
</evidence>
<evidence type="ECO:0000256" key="4">
    <source>
        <dbReference type="ARBA" id="ARBA00023125"/>
    </source>
</evidence>
<evidence type="ECO:0000256" key="1">
    <source>
        <dbReference type="ARBA" id="ARBA00005384"/>
    </source>
</evidence>
<dbReference type="Proteomes" id="UP000634308">
    <property type="component" value="Unassembled WGS sequence"/>
</dbReference>
<keyword evidence="8" id="KW-1185">Reference proteome</keyword>
<dbReference type="SUPFAM" id="SSF46785">
    <property type="entry name" value="Winged helix' DNA-binding domain"/>
    <property type="match status" value="1"/>
</dbReference>
<gene>
    <name evidence="7" type="ORF">GCM10008959_18400</name>
</gene>
<dbReference type="PANTHER" id="PTHR46577">
    <property type="entry name" value="HTH-TYPE TRANSCRIPTIONAL REGULATORY PROTEIN GABR"/>
    <property type="match status" value="1"/>
</dbReference>
<dbReference type="CDD" id="cd07377">
    <property type="entry name" value="WHTH_GntR"/>
    <property type="match status" value="1"/>
</dbReference>
<dbReference type="RefSeq" id="WP_189064698.1">
    <property type="nucleotide sequence ID" value="NZ_BMQM01000010.1"/>
</dbReference>
<dbReference type="CDD" id="cd00609">
    <property type="entry name" value="AAT_like"/>
    <property type="match status" value="1"/>
</dbReference>
<dbReference type="Gene3D" id="3.40.640.10">
    <property type="entry name" value="Type I PLP-dependent aspartate aminotransferase-like (Major domain)"/>
    <property type="match status" value="1"/>
</dbReference>
<dbReference type="PROSITE" id="PS50949">
    <property type="entry name" value="HTH_GNTR"/>
    <property type="match status" value="1"/>
</dbReference>
<dbReference type="Pfam" id="PF00155">
    <property type="entry name" value="Aminotran_1_2"/>
    <property type="match status" value="1"/>
</dbReference>
<name>A0ABQ2RS60_9DEIO</name>
<dbReference type="InterPro" id="IPR015421">
    <property type="entry name" value="PyrdxlP-dep_Trfase_major"/>
</dbReference>
<comment type="similarity">
    <text evidence="1">In the C-terminal section; belongs to the class-I pyridoxal-phosphate-dependent aminotransferase family.</text>
</comment>
<dbReference type="PANTHER" id="PTHR46577:SF1">
    <property type="entry name" value="HTH-TYPE TRANSCRIPTIONAL REGULATORY PROTEIN GABR"/>
    <property type="match status" value="1"/>
</dbReference>